<sequence length="173" mass="20215">MFARQSIVLTGSPIIRHYQQTRPFSLLAWFKSWTNAAQSQRLIYPPPASQFTTKNRIIDTYITQSQEIYPYLSVKQPLLLHFTYATPRHNKITQSLFDILSNKHNYPDGAEEVYLVNILCDTEGGRELMMEYVVGPTLPCIVALKNQLVYDKFVIRDIKNFNEDELVEWLRNL</sequence>
<dbReference type="GeneID" id="73469794"/>
<reference evidence="1 2" key="1">
    <citation type="journal article" date="2021" name="DNA Res.">
        <title>Genome analysis of Candida subhashii reveals its hybrid nature and dual mitochondrial genome conformations.</title>
        <authorList>
            <person name="Mixao V."/>
            <person name="Hegedusova E."/>
            <person name="Saus E."/>
            <person name="Pryszcz L.P."/>
            <person name="Cillingova A."/>
            <person name="Nosek J."/>
            <person name="Gabaldon T."/>
        </authorList>
    </citation>
    <scope>NUCLEOTIDE SEQUENCE [LARGE SCALE GENOMIC DNA]</scope>
    <source>
        <strain evidence="1 2">CBS 10753</strain>
    </source>
</reference>
<gene>
    <name evidence="1" type="ORF">J8A68_002993</name>
</gene>
<protein>
    <submittedName>
        <fullName evidence="1">Uncharacterized protein</fullName>
    </submittedName>
</protein>
<name>A0A8J5QMY4_9ASCO</name>
<keyword evidence="2" id="KW-1185">Reference proteome</keyword>
<dbReference type="RefSeq" id="XP_049263678.1">
    <property type="nucleotide sequence ID" value="XM_049406799.1"/>
</dbReference>
<dbReference type="OrthoDB" id="19690at2759"/>
<dbReference type="AlphaFoldDB" id="A0A8J5QMY4"/>
<evidence type="ECO:0000313" key="2">
    <source>
        <dbReference type="Proteomes" id="UP000694255"/>
    </source>
</evidence>
<organism evidence="1 2">
    <name type="scientific">[Candida] subhashii</name>
    <dbReference type="NCBI Taxonomy" id="561895"/>
    <lineage>
        <taxon>Eukaryota</taxon>
        <taxon>Fungi</taxon>
        <taxon>Dikarya</taxon>
        <taxon>Ascomycota</taxon>
        <taxon>Saccharomycotina</taxon>
        <taxon>Pichiomycetes</taxon>
        <taxon>Debaryomycetaceae</taxon>
        <taxon>Spathaspora</taxon>
    </lineage>
</organism>
<proteinExistence type="predicted"/>
<evidence type="ECO:0000313" key="1">
    <source>
        <dbReference type="EMBL" id="KAG7663446.1"/>
    </source>
</evidence>
<dbReference type="EMBL" id="JAGSYN010000137">
    <property type="protein sequence ID" value="KAG7663446.1"/>
    <property type="molecule type" value="Genomic_DNA"/>
</dbReference>
<accession>A0A8J5QMY4</accession>
<dbReference type="Proteomes" id="UP000694255">
    <property type="component" value="Unassembled WGS sequence"/>
</dbReference>
<comment type="caution">
    <text evidence="1">The sequence shown here is derived from an EMBL/GenBank/DDBJ whole genome shotgun (WGS) entry which is preliminary data.</text>
</comment>